<evidence type="ECO:0000259" key="8">
    <source>
        <dbReference type="PROSITE" id="PS50893"/>
    </source>
</evidence>
<keyword evidence="5" id="KW-0029">Amino-acid transport</keyword>
<evidence type="ECO:0000313" key="11">
    <source>
        <dbReference type="Proteomes" id="UP001215956"/>
    </source>
</evidence>
<dbReference type="InterPro" id="IPR003593">
    <property type="entry name" value="AAA+_ATPase"/>
</dbReference>
<comment type="caution">
    <text evidence="10">The sequence shown here is derived from an EMBL/GenBank/DDBJ whole genome shotgun (WGS) entry which is preliminary data.</text>
</comment>
<dbReference type="SMART" id="SM00382">
    <property type="entry name" value="AAA"/>
    <property type="match status" value="1"/>
</dbReference>
<name>A0ABT5XHB4_9EURY</name>
<dbReference type="InterPro" id="IPR027417">
    <property type="entry name" value="P-loop_NTPase"/>
</dbReference>
<dbReference type="Proteomes" id="UP001215956">
    <property type="component" value="Unassembled WGS sequence"/>
</dbReference>
<comment type="similarity">
    <text evidence="1">Belongs to the ABC transporter superfamily.</text>
</comment>
<keyword evidence="6" id="KW-0028">Amino-acid biosynthesis</keyword>
<evidence type="ECO:0000256" key="5">
    <source>
        <dbReference type="ARBA" id="ARBA00022970"/>
    </source>
</evidence>
<evidence type="ECO:0000256" key="6">
    <source>
        <dbReference type="ARBA" id="ARBA00023167"/>
    </source>
</evidence>
<dbReference type="GO" id="GO:0005524">
    <property type="term" value="F:ATP binding"/>
    <property type="evidence" value="ECO:0007669"/>
    <property type="project" value="UniProtKB-KW"/>
</dbReference>
<dbReference type="PANTHER" id="PTHR43869">
    <property type="entry name" value="GLYCINE BETAINE/PROLINE BETAINE TRANSPORT SYSTEM ATP-BINDING PROTEIN PROV"/>
    <property type="match status" value="1"/>
</dbReference>
<dbReference type="InterPro" id="IPR005892">
    <property type="entry name" value="Gly-betaine_transp_ATP-bd"/>
</dbReference>
<sequence length="419" mass="46438">MERKKVQKDLKTRFRMIPEGRTVKVKVRNLSMIFGERPEEALQHLRDGLNKDEIFERTGQIVGVYNANFEVTEGEIFVLMGLSGSGKSTLLRCINRLFEPAAGDVLIDGENILDFTPQQLREVRRKKLGMVFQNFALFPHRTIIENVAYGLEVRGVSEEERLSKAAEVLKMVGLQEHADSLPSQLSGGMQQRVGLARGLASDPDILLMDEAFSALDPLIRREMQDELLDLQDKVNKTIIFVSHDLDEALHIGDRIALMKDGRIIQIGTGEDILNNPADEYVAKFVAGVNMAKILTAERVMNRPEPVVLDNSTPEAVLRRMIKYKKSFAFVTDKNKEFRAILTKEGVKEAIDSGKSLQEILVLETTIVPPETPVTELISLVAGCSHPLPVVDNQGTLVGIIGHVALLNALTPGVVENGAA</sequence>
<evidence type="ECO:0000256" key="7">
    <source>
        <dbReference type="PROSITE-ProRule" id="PRU00703"/>
    </source>
</evidence>
<dbReference type="PROSITE" id="PS00211">
    <property type="entry name" value="ABC_TRANSPORTER_1"/>
    <property type="match status" value="1"/>
</dbReference>
<protein>
    <submittedName>
        <fullName evidence="10">Glycine betaine/L-proline ABC transporter ATP-binding protein</fullName>
    </submittedName>
</protein>
<dbReference type="CDD" id="cd03294">
    <property type="entry name" value="ABC_Pro_Gly_Betaine"/>
    <property type="match status" value="1"/>
</dbReference>
<dbReference type="InterPro" id="IPR003439">
    <property type="entry name" value="ABC_transporter-like_ATP-bd"/>
</dbReference>
<dbReference type="InterPro" id="IPR000644">
    <property type="entry name" value="CBS_dom"/>
</dbReference>
<dbReference type="RefSeq" id="WP_316969804.1">
    <property type="nucleotide sequence ID" value="NZ_JARFPL010000045.1"/>
</dbReference>
<evidence type="ECO:0000256" key="3">
    <source>
        <dbReference type="ARBA" id="ARBA00022741"/>
    </source>
</evidence>
<keyword evidence="3" id="KW-0547">Nucleotide-binding</keyword>
<gene>
    <name evidence="10" type="ORF">P0O24_11005</name>
</gene>
<keyword evidence="7" id="KW-0129">CBS domain</keyword>
<evidence type="ECO:0000256" key="2">
    <source>
        <dbReference type="ARBA" id="ARBA00022448"/>
    </source>
</evidence>
<dbReference type="Pfam" id="PF00005">
    <property type="entry name" value="ABC_tran"/>
    <property type="match status" value="1"/>
</dbReference>
<dbReference type="PROSITE" id="PS50893">
    <property type="entry name" value="ABC_TRANSPORTER_2"/>
    <property type="match status" value="1"/>
</dbReference>
<evidence type="ECO:0000256" key="1">
    <source>
        <dbReference type="ARBA" id="ARBA00005417"/>
    </source>
</evidence>
<dbReference type="SUPFAM" id="SSF54631">
    <property type="entry name" value="CBS-domain pair"/>
    <property type="match status" value="1"/>
</dbReference>
<dbReference type="EMBL" id="JARFPL010000045">
    <property type="protein sequence ID" value="MDF0594108.1"/>
    <property type="molecule type" value="Genomic_DNA"/>
</dbReference>
<organism evidence="10 11">
    <name type="scientific">Candidatus Methanocrinis alkalitolerans</name>
    <dbReference type="NCBI Taxonomy" id="3033395"/>
    <lineage>
        <taxon>Archaea</taxon>
        <taxon>Methanobacteriati</taxon>
        <taxon>Methanobacteriota</taxon>
        <taxon>Stenosarchaea group</taxon>
        <taxon>Methanomicrobia</taxon>
        <taxon>Methanotrichales</taxon>
        <taxon>Methanotrichaceae</taxon>
        <taxon>Methanocrinis</taxon>
    </lineage>
</organism>
<keyword evidence="11" id="KW-1185">Reference proteome</keyword>
<dbReference type="InterPro" id="IPR017871">
    <property type="entry name" value="ABC_transporter-like_CS"/>
</dbReference>
<keyword evidence="6" id="KW-0486">Methionine biosynthesis</keyword>
<dbReference type="Gene3D" id="3.90.1280.20">
    <property type="match status" value="1"/>
</dbReference>
<dbReference type="PANTHER" id="PTHR43869:SF1">
    <property type="entry name" value="GLYCINE BETAINE_PROLINE BETAINE TRANSPORT SYSTEM ATP-BINDING PROTEIN PROV"/>
    <property type="match status" value="1"/>
</dbReference>
<feature type="domain" description="ABC transporter" evidence="8">
    <location>
        <begin position="49"/>
        <end position="285"/>
    </location>
</feature>
<evidence type="ECO:0000256" key="4">
    <source>
        <dbReference type="ARBA" id="ARBA00022840"/>
    </source>
</evidence>
<keyword evidence="2" id="KW-0813">Transport</keyword>
<feature type="domain" description="CBS" evidence="9">
    <location>
        <begin position="300"/>
        <end position="356"/>
    </location>
</feature>
<accession>A0ABT5XHB4</accession>
<dbReference type="InterPro" id="IPR046342">
    <property type="entry name" value="CBS_dom_sf"/>
</dbReference>
<proteinExistence type="inferred from homology"/>
<evidence type="ECO:0000313" key="10">
    <source>
        <dbReference type="EMBL" id="MDF0594108.1"/>
    </source>
</evidence>
<reference evidence="10 11" key="1">
    <citation type="submission" date="2023-03" db="EMBL/GenBank/DDBJ databases">
        <title>Whole genome sequencing of Methanotrichaceae archaeon M04Ac.</title>
        <authorList>
            <person name="Khomyakova M.A."/>
            <person name="Merkel A.Y."/>
            <person name="Slobodkin A.I."/>
        </authorList>
    </citation>
    <scope>NUCLEOTIDE SEQUENCE [LARGE SCALE GENOMIC DNA]</scope>
    <source>
        <strain evidence="10 11">M04Ac</strain>
    </source>
</reference>
<dbReference type="SUPFAM" id="SSF52540">
    <property type="entry name" value="P-loop containing nucleoside triphosphate hydrolases"/>
    <property type="match status" value="1"/>
</dbReference>
<dbReference type="PROSITE" id="PS51371">
    <property type="entry name" value="CBS"/>
    <property type="match status" value="1"/>
</dbReference>
<dbReference type="SMART" id="SM00116">
    <property type="entry name" value="CBS"/>
    <property type="match status" value="2"/>
</dbReference>
<keyword evidence="4 10" id="KW-0067">ATP-binding</keyword>
<evidence type="ECO:0000259" key="9">
    <source>
        <dbReference type="PROSITE" id="PS51371"/>
    </source>
</evidence>
<dbReference type="InterPro" id="IPR051921">
    <property type="entry name" value="ABC_osmolyte_uptake_ATP-bind"/>
</dbReference>
<dbReference type="Pfam" id="PF00571">
    <property type="entry name" value="CBS"/>
    <property type="match status" value="2"/>
</dbReference>
<dbReference type="NCBIfam" id="TIGR01186">
    <property type="entry name" value="proV"/>
    <property type="match status" value="1"/>
</dbReference>
<dbReference type="Gene3D" id="3.40.50.300">
    <property type="entry name" value="P-loop containing nucleotide triphosphate hydrolases"/>
    <property type="match status" value="1"/>
</dbReference>